<sequence>MPELVLVAASGKVPFAVHLDDSAIAKVIHIRSGPNSRLALAIESPIAIPQELLAQGGTRLLTFAEIRARLIADGTAFEDRWHALVDRLSRIEVKLPTSVGRGVMLNGVELLPSGASDVSALFMLNVREYVTEEAALQANLKLLANCEVKISGAVISTTLSLEFVVDGLVPQFTLLIPEFPFRLPAIPLPDFDWAKLGSTSLTWPEVRLPALPFMLVTITHKAATFNGSVSAGNKLEFVLTIEGIELAFAGNKAVWGNIEVSQKGGALEFEYVAALPKLACIPFSIRLPGALDPLELDVQQGQLHLLVKQNGDAMVFGWLEIRLAVRSVTDKTKSVTVAATLPFEGEKLVGSVADSHGNNVSRKVWLVDTNFPLETLVSDLPDGFSIRLGVPGIPTPNLLPTLRNFAALLAEVLAVAGRALSGLAQFALRALEALAAKLADALSGLDVTLVLDRKTGNLQQVLFSVHRSMQDGSLDWERMGFQVKVPADVDLAVLLDLREGRRDAFAIASVDTSGQHPVASIATDLWLGTASSERPTGELAPQPGKTPHLIAVDIAHKASAAGRVSVVPFGIRGNRATFLHGLQPALPPANGNPSVGFRSFELIELDDSFEERFTLNPDAVGKLLPFLSAPKDDPSQAGGVLDTLKQYIRIDKIYPPRKDGGMVRTALDVEINTVGSVIEASVGLEVETRTLTARVSTGAIAITVDEGKFSLLGMSGNFYDKASGKRVTADQLVLDLGGTDSRLYVKEGVELRLQFGELSPAGKSLVLKVSNFVMHGGGLDLDAALEADATIPLNGLGTDFTFKSARLSVRDSRVAAFALTATGKLPPALLGDVDSQLHLSFGMRGKRFALIDGSLDLVNKGKPFRCEQTHFVFTLDGLGVRVFEDDAGGLHFCAFVSGCAEFRPEVSELANGMFKKLAGVELSFTDCPVCGPSEIIERELRKLNLSFVVALDNPARANLFDLFKFEVRSIGFEPNCKIFGDPTPALVIGGQCEFADVGDVVRVECDFHKLYIAPPAAGFLPRIRCEGLGVAIRLGSAFEIEGKAVAVDGRMPLNVLESRRPDDSLKANGFMGQGRIAIQGFPPMAASFGFVEVFDSSWAAPKRAWFVYIEVQRLSYYFQLGPVPLYLREIGLGLGYHFTYVAIKEIDQATSLPPILAKLDAIASEAVEPARLEAWALDNTDGLTLVARAMISMSSASAPTETVVWKPDEEKELPNVLLLNALMAMRNTTFVMTAQAWLGWNYHDWDSNRNIGGNQLVGKQAMTGYIVLVGSRSEFLARLKSTKGAEIGPRLALPDAFKNALKEIEYEATLYIRPGLLHMELGWPNRIRWTKNIAGANLTVAGGAIFRIHEDSLLVGLNLEGQLTFAMSGALDAGVVGIAVSASVYAAITARIIGYLDARRASDSLYYSLFSLQIRVQFSVSAWLEIDAWLCKITIRASFSLSLQVDVLAELAIRGDGSLGTRVRATIAVSVFGRSLGLSIGLASNTGLVDAAAARVAQFMQVGLEQPVPSVSPTLARQDQALEKVQQTGAVRRDAQAIAGSANSHPDQLAPVPQEEALPKAFVRPGESKCNPIGPTDFHIVATYPRVPPADRVDLDPSEWVYLTFLPLDARTDKRASFYAAPPIPNITFPLGVIPAPDHCVDLSGLPISGDTDIYRWSNGNWVPVAAADVAHIETTVRWNAALTYEESTKDKGAIGPMPDTGKANLGDLFFAAFRTSAQRPQQSAPYYEPATRLEAVLISDSTRSGDMVDAHVEQQRRYANAIHIDPADRRCHEARDFLLHKFVSDLFSYAADGATPQQAHALDLGLTFLVRRKVLNGASEDAPVAFVKKRVADEQLANHWLPSMGCKVFNPPSKTFEKASPTFSLPQSDCSGGKVRLDWELQWKHGDNVEHYLQYSEIRRSIELPSRTIESDPICVKRADADSAAGPNNVSDTKRRIVRGEWQFTDEFEDLTPAQRKELREAGTAALVRYSITPVCVSNTRGRMYSNFVLPFGGWPELEALREARAFFTIDPSKEPEKRLQVVLELSVKNQTIPAGGERAWRLLLRPQEIIPSGQYGSDAETQRSLGGWLGSSSVTQPGDVEICIRATTQPDQDDVLRLKLENAAADAVRKVLADTSNPRAWRILAQQVVCEKDQCKDLGRVLVESACVEVELNVELRTTPGSTQRFIGLRPGAFEYIRQAEGDEATVLEPVAAQSLEPVDAGRAILVVPDVKGAVCVPHPDFGAATQLMWNVTPPGLDTVGLARYRMLAGFDILRLDLDGAEAPNAAESATAWTSARRVASVRLLERDKIPLIPGEVGEVANWKAVYPSRAARQRARGAWYSPAESYIEWPPMQPRFEVIPEPSRELLAALLRKGVPDVIKLRIDRQRSHESSPEPQWSFALRKAGPANTAKRDAINTAWELRNEDELHFVGSVDDAAQSLRSALRRLQAYPVDKDKAPFDKDCVGLQSLQLRAWQLNLNCMFRPDSNAEPISLLREQVALDYDRALHPLLESVITRMRRSPDGRPLEADRRPPPSLKAKSMDEFMAATNDTQDPYGWLMLDRLGLGVTLRLFDPFDDSYLGFEALQEQLKKAVAELQSEQMHTEALRFLTVELLLQPGGLVQTVPFDAPADPDGTLGPPEDGWLRDHALSMIRISVRPRIVKYYSYRVERLPASATEDALKGGGGFDAMLAGDTNVSSIAKPADLMAMLAAADAGGSACGHVVFIRYRNPIGTLGDQDLLPGLGGDLPDAYGRFPPVKWAVDEAELTQLQISRFCRLLNNVLGLDPDNEDSEKKTLGTYWLKYNQRFFEHASGAPLDGTVTCAYAATEANEPVMVAQDRYGRARIVIPEADGYAHQFAYAVTPQWRYASVLEAAGHCVVAQRGADTANDVLPFVVASVERTAPVLPPALIALGRLQDVVWWRTPNGLVATQPHESPGPGATRLGIDPGLSSVLLLPHHPERRIARANAPAQRNLAHAGELFTQLGTPADPAWCQAFLRALPRVPTFDDVARVPPDVAAIAAIDSLASPLLAFERARVRLVSYLPHWYRTFAAVAAGAGTEVSVPAVAALPNPAARLVLIDRATGTRSLIGGHSWTGETEVDGTGVRAMDVEVADGATAHAVFGRRIDLLQYRDTTDPVTESLWRDDVARVPDPGVIYQLDLVAPPRPAQGEPRAAVDPLARVVRAAPDAQQPYKVMPISRDWQVTATPEKSGRALRVMLSPLGKGLTLPGMPADAFPEIARGADGALRVPGGWSLAWLTVLLDRLPQASGEQRLAWAAQLWERLVSDGIGVAHDKTKFFEPLPAAQLYRMEVVKPRDDAEWTQLINAFDAWAKHHGNDPAPRLIATLVCDRLEPLLHKRWPYPGGALDFDVPWLPGLIDKPITPLIAMEQLSQPRYLLPDLMSPKEFHLLAVNAQAKQRATALWSAQKELAMGSGLRLHITAQRGDAVPLQLLPLKLV</sequence>
<keyword evidence="1" id="KW-0614">Plasmid</keyword>
<reference evidence="1 2" key="1">
    <citation type="submission" date="2019-03" db="EMBL/GenBank/DDBJ databases">
        <title>Efficiently degradation of phenoxyalkanoic acid herbicides by Cupriavidus oxalaticus strain X32.</title>
        <authorList>
            <person name="Sheng X."/>
        </authorList>
    </citation>
    <scope>NUCLEOTIDE SEQUENCE [LARGE SCALE GENOMIC DNA]</scope>
    <source>
        <strain evidence="1 2">X32</strain>
        <plasmid evidence="1 2">unnamed4</plasmid>
    </source>
</reference>
<dbReference type="KEGG" id="cox:E0W60_36330"/>
<evidence type="ECO:0000313" key="1">
    <source>
        <dbReference type="EMBL" id="QBY56454.1"/>
    </source>
</evidence>
<accession>A0A4P7LJM0</accession>
<organism evidence="1 2">
    <name type="scientific">Cupriavidus oxalaticus</name>
    <dbReference type="NCBI Taxonomy" id="96344"/>
    <lineage>
        <taxon>Bacteria</taxon>
        <taxon>Pseudomonadati</taxon>
        <taxon>Pseudomonadota</taxon>
        <taxon>Betaproteobacteria</taxon>
        <taxon>Burkholderiales</taxon>
        <taxon>Burkholderiaceae</taxon>
        <taxon>Cupriavidus</taxon>
    </lineage>
</organism>
<gene>
    <name evidence="1" type="ORF">E0W60_36330</name>
</gene>
<dbReference type="Proteomes" id="UP000295294">
    <property type="component" value="Plasmid unnamed4"/>
</dbReference>
<protein>
    <submittedName>
        <fullName evidence="1">Uncharacterized protein</fullName>
    </submittedName>
</protein>
<dbReference type="OrthoDB" id="8166466at2"/>
<proteinExistence type="predicted"/>
<evidence type="ECO:0000313" key="2">
    <source>
        <dbReference type="Proteomes" id="UP000295294"/>
    </source>
</evidence>
<name>A0A4P7LJM0_9BURK</name>
<dbReference type="RefSeq" id="WP_135707685.1">
    <property type="nucleotide sequence ID" value="NZ_CP038639.1"/>
</dbReference>
<geneLocation type="plasmid" evidence="1">
    <name>unnamed4</name>
</geneLocation>
<dbReference type="EMBL" id="CP038639">
    <property type="protein sequence ID" value="QBY56454.1"/>
    <property type="molecule type" value="Genomic_DNA"/>
</dbReference>